<dbReference type="PANTHER" id="PTHR11157">
    <property type="entry name" value="FATTY ACID ACYL TRANSFERASE-RELATED"/>
    <property type="match status" value="1"/>
</dbReference>
<keyword evidence="4 12" id="KW-0808">Transferase</keyword>
<name>A0A9C7UMB5_9RHOD</name>
<dbReference type="GO" id="GO:0009922">
    <property type="term" value="F:fatty acid elongase activity"/>
    <property type="evidence" value="ECO:0007669"/>
    <property type="project" value="UniProtKB-EC"/>
</dbReference>
<reference evidence="13" key="2">
    <citation type="submission" date="2022-01" db="EMBL/GenBank/DDBJ databases">
        <authorList>
            <person name="Hirooka S."/>
            <person name="Miyagishima S.Y."/>
        </authorList>
    </citation>
    <scope>NUCLEOTIDE SEQUENCE</scope>
    <source>
        <strain evidence="13">NBRC 102759</strain>
    </source>
</reference>
<dbReference type="EC" id="2.3.1.-" evidence="12"/>
<feature type="transmembrane region" description="Helical" evidence="12">
    <location>
        <begin position="229"/>
        <end position="247"/>
    </location>
</feature>
<dbReference type="GO" id="GO:0030148">
    <property type="term" value="P:sphingolipid biosynthetic process"/>
    <property type="evidence" value="ECO:0007669"/>
    <property type="project" value="TreeGrafter"/>
</dbReference>
<dbReference type="Proteomes" id="UP001061958">
    <property type="component" value="Unassembled WGS sequence"/>
</dbReference>
<comment type="caution">
    <text evidence="13">The sequence shown here is derived from an EMBL/GenBank/DDBJ whole genome shotgun (WGS) entry which is preliminary data.</text>
</comment>
<keyword evidence="9 12" id="KW-0472">Membrane</keyword>
<evidence type="ECO:0000256" key="8">
    <source>
        <dbReference type="ARBA" id="ARBA00023098"/>
    </source>
</evidence>
<keyword evidence="10 12" id="KW-0275">Fatty acid biosynthesis</keyword>
<feature type="transmembrane region" description="Helical" evidence="12">
    <location>
        <begin position="135"/>
        <end position="153"/>
    </location>
</feature>
<evidence type="ECO:0000256" key="11">
    <source>
        <dbReference type="ARBA" id="ARBA00047375"/>
    </source>
</evidence>
<dbReference type="PROSITE" id="PS01188">
    <property type="entry name" value="ELO"/>
    <property type="match status" value="1"/>
</dbReference>
<dbReference type="AlphaFoldDB" id="A0A9C7UMB5"/>
<evidence type="ECO:0000256" key="5">
    <source>
        <dbReference type="ARBA" id="ARBA00022692"/>
    </source>
</evidence>
<evidence type="ECO:0000256" key="1">
    <source>
        <dbReference type="ARBA" id="ARBA00004141"/>
    </source>
</evidence>
<reference evidence="13" key="1">
    <citation type="journal article" date="2022" name="Proc. Natl. Acad. Sci. U.S.A.">
        <title>Life cycle and functional genomics of the unicellular red alga Galdieria for elucidating algal and plant evolution and industrial use.</title>
        <authorList>
            <person name="Hirooka S."/>
            <person name="Itabashi T."/>
            <person name="Ichinose T.M."/>
            <person name="Onuma R."/>
            <person name="Fujiwara T."/>
            <person name="Yamashita S."/>
            <person name="Jong L.W."/>
            <person name="Tomita R."/>
            <person name="Iwane A.H."/>
            <person name="Miyagishima S.Y."/>
        </authorList>
    </citation>
    <scope>NUCLEOTIDE SEQUENCE</scope>
    <source>
        <strain evidence="13">NBRC 102759</strain>
    </source>
</reference>
<evidence type="ECO:0000256" key="3">
    <source>
        <dbReference type="ARBA" id="ARBA00022516"/>
    </source>
</evidence>
<comment type="similarity">
    <text evidence="2 12">Belongs to the ELO family.</text>
</comment>
<feature type="transmembrane region" description="Helical" evidence="12">
    <location>
        <begin position="65"/>
        <end position="84"/>
    </location>
</feature>
<accession>A0A9C7UMB5</accession>
<feature type="transmembrane region" description="Helical" evidence="12">
    <location>
        <begin position="27"/>
        <end position="44"/>
    </location>
</feature>
<evidence type="ECO:0000256" key="12">
    <source>
        <dbReference type="RuleBase" id="RU361115"/>
    </source>
</evidence>
<keyword evidence="3 12" id="KW-0444">Lipid biosynthesis</keyword>
<keyword evidence="5 12" id="KW-0812">Transmembrane</keyword>
<evidence type="ECO:0000256" key="6">
    <source>
        <dbReference type="ARBA" id="ARBA00022832"/>
    </source>
</evidence>
<evidence type="ECO:0000256" key="10">
    <source>
        <dbReference type="ARBA" id="ARBA00023160"/>
    </source>
</evidence>
<evidence type="ECO:0000313" key="14">
    <source>
        <dbReference type="Proteomes" id="UP001061958"/>
    </source>
</evidence>
<evidence type="ECO:0000256" key="7">
    <source>
        <dbReference type="ARBA" id="ARBA00022989"/>
    </source>
</evidence>
<dbReference type="GO" id="GO:0019367">
    <property type="term" value="P:fatty acid elongation, saturated fatty acid"/>
    <property type="evidence" value="ECO:0007669"/>
    <property type="project" value="TreeGrafter"/>
</dbReference>
<evidence type="ECO:0000313" key="13">
    <source>
        <dbReference type="EMBL" id="GJQ08453.1"/>
    </source>
</evidence>
<keyword evidence="7 12" id="KW-1133">Transmembrane helix</keyword>
<dbReference type="GO" id="GO:0005789">
    <property type="term" value="C:endoplasmic reticulum membrane"/>
    <property type="evidence" value="ECO:0007669"/>
    <property type="project" value="TreeGrafter"/>
</dbReference>
<feature type="transmembrane region" description="Helical" evidence="12">
    <location>
        <begin position="199"/>
        <end position="217"/>
    </location>
</feature>
<gene>
    <name evidence="13" type="ORF">GpartN1_g244.t1</name>
</gene>
<comment type="subcellular location">
    <subcellularLocation>
        <location evidence="1">Membrane</location>
        <topology evidence="1">Multi-pass membrane protein</topology>
    </subcellularLocation>
</comment>
<keyword evidence="8 12" id="KW-0443">Lipid metabolism</keyword>
<dbReference type="GO" id="GO:0042761">
    <property type="term" value="P:very long-chain fatty acid biosynthetic process"/>
    <property type="evidence" value="ECO:0007669"/>
    <property type="project" value="TreeGrafter"/>
</dbReference>
<comment type="catalytic activity">
    <reaction evidence="11">
        <text>a very-long-chain acyl-CoA + malonyl-CoA + H(+) = a very-long-chain 3-oxoacyl-CoA + CO2 + CoA</text>
        <dbReference type="Rhea" id="RHEA:32727"/>
        <dbReference type="ChEBI" id="CHEBI:15378"/>
        <dbReference type="ChEBI" id="CHEBI:16526"/>
        <dbReference type="ChEBI" id="CHEBI:57287"/>
        <dbReference type="ChEBI" id="CHEBI:57384"/>
        <dbReference type="ChEBI" id="CHEBI:90725"/>
        <dbReference type="ChEBI" id="CHEBI:90736"/>
        <dbReference type="EC" id="2.3.1.199"/>
    </reaction>
</comment>
<feature type="transmembrane region" description="Helical" evidence="12">
    <location>
        <begin position="107"/>
        <end position="123"/>
    </location>
</feature>
<organism evidence="13 14">
    <name type="scientific">Galdieria partita</name>
    <dbReference type="NCBI Taxonomy" id="83374"/>
    <lineage>
        <taxon>Eukaryota</taxon>
        <taxon>Rhodophyta</taxon>
        <taxon>Bangiophyceae</taxon>
        <taxon>Galdieriales</taxon>
        <taxon>Galdieriaceae</taxon>
        <taxon>Galdieria</taxon>
    </lineage>
</organism>
<dbReference type="PANTHER" id="PTHR11157:SF134">
    <property type="entry name" value="ELONGATION OF FATTY ACIDS PROTEIN 1-RELATED"/>
    <property type="match status" value="1"/>
</dbReference>
<dbReference type="GO" id="GO:0034625">
    <property type="term" value="P:fatty acid elongation, monounsaturated fatty acid"/>
    <property type="evidence" value="ECO:0007669"/>
    <property type="project" value="TreeGrafter"/>
</dbReference>
<evidence type="ECO:0000256" key="9">
    <source>
        <dbReference type="ARBA" id="ARBA00023136"/>
    </source>
</evidence>
<dbReference type="InterPro" id="IPR030457">
    <property type="entry name" value="ELO_CS"/>
</dbReference>
<proteinExistence type="inferred from homology"/>
<comment type="catalytic activity">
    <reaction evidence="12">
        <text>an acyl-CoA + malonyl-CoA + H(+) = a 3-oxoacyl-CoA + CO2 + CoA</text>
        <dbReference type="Rhea" id="RHEA:50252"/>
        <dbReference type="ChEBI" id="CHEBI:15378"/>
        <dbReference type="ChEBI" id="CHEBI:16526"/>
        <dbReference type="ChEBI" id="CHEBI:57287"/>
        <dbReference type="ChEBI" id="CHEBI:57384"/>
        <dbReference type="ChEBI" id="CHEBI:58342"/>
        <dbReference type="ChEBI" id="CHEBI:90726"/>
    </reaction>
    <physiologicalReaction direction="left-to-right" evidence="12">
        <dbReference type="Rhea" id="RHEA:50253"/>
    </physiologicalReaction>
</comment>
<keyword evidence="14" id="KW-1185">Reference proteome</keyword>
<evidence type="ECO:0000256" key="2">
    <source>
        <dbReference type="ARBA" id="ARBA00007263"/>
    </source>
</evidence>
<protein>
    <recommendedName>
        <fullName evidence="12">Elongation of fatty acids protein</fullName>
        <ecNumber evidence="12">2.3.1.-</ecNumber>
    </recommendedName>
</protein>
<sequence length="259" mass="30980">MLLVNFMEYFDNYVRSFEWKNSPLAGIQYPFVAVCVYLLVIWGLHRYMRDRPPLKLKRVTAFHNVVLCLLSLAMCVGTVTELALRVKDLGFFSVVCDREHKAMRGRLLFWMYLFYCSKYYELFDTVIMVLKKRPLNFLHVYHHCIVMPLFWVYMQTAMVIHWVLVVANSLVHVFMYYYYALSSFGKTVWWKKYITQAQIVQFVIDLAATWPFPFLYFSRGGCSGSFRGWLFGQVVGASFYKLFMDFYRKSYRNKEKKEE</sequence>
<keyword evidence="6 12" id="KW-0276">Fatty acid metabolism</keyword>
<dbReference type="Pfam" id="PF01151">
    <property type="entry name" value="ELO"/>
    <property type="match status" value="1"/>
</dbReference>
<dbReference type="EMBL" id="BQMJ01000002">
    <property type="protein sequence ID" value="GJQ08453.1"/>
    <property type="molecule type" value="Genomic_DNA"/>
</dbReference>
<dbReference type="GO" id="GO:0034626">
    <property type="term" value="P:fatty acid elongation, polyunsaturated fatty acid"/>
    <property type="evidence" value="ECO:0007669"/>
    <property type="project" value="TreeGrafter"/>
</dbReference>
<feature type="transmembrane region" description="Helical" evidence="12">
    <location>
        <begin position="159"/>
        <end position="179"/>
    </location>
</feature>
<dbReference type="InterPro" id="IPR002076">
    <property type="entry name" value="ELO_fam"/>
</dbReference>
<evidence type="ECO:0000256" key="4">
    <source>
        <dbReference type="ARBA" id="ARBA00022679"/>
    </source>
</evidence>
<dbReference type="OrthoDB" id="434092at2759"/>